<evidence type="ECO:0000313" key="1">
    <source>
        <dbReference type="EMBL" id="PMP84431.1"/>
    </source>
</evidence>
<accession>A0A2J6XA78</accession>
<dbReference type="AlphaFoldDB" id="A0A2J6XA78"/>
<dbReference type="Proteomes" id="UP000236910">
    <property type="component" value="Unassembled WGS sequence"/>
</dbReference>
<name>A0A2J6XA78_9BACT</name>
<reference evidence="1 2" key="1">
    <citation type="submission" date="2018-01" db="EMBL/GenBank/DDBJ databases">
        <title>Metagenomic assembled genomes from two thermal pools in the Uzon Caldera, Kamchatka, Russia.</title>
        <authorList>
            <person name="Wilkins L."/>
            <person name="Ettinger C."/>
        </authorList>
    </citation>
    <scope>NUCLEOTIDE SEQUENCE [LARGE SCALE GENOMIC DNA]</scope>
    <source>
        <strain evidence="1">ARK-10</strain>
    </source>
</reference>
<gene>
    <name evidence="1" type="ORF">C0175_00055</name>
</gene>
<proteinExistence type="predicted"/>
<comment type="caution">
    <text evidence="1">The sequence shown here is derived from an EMBL/GenBank/DDBJ whole genome shotgun (WGS) entry which is preliminary data.</text>
</comment>
<feature type="non-terminal residue" evidence="1">
    <location>
        <position position="1"/>
    </location>
</feature>
<evidence type="ECO:0000313" key="2">
    <source>
        <dbReference type="Proteomes" id="UP000236910"/>
    </source>
</evidence>
<organism evidence="1 2">
    <name type="scientific">Caldisericum exile</name>
    <dbReference type="NCBI Taxonomy" id="693075"/>
    <lineage>
        <taxon>Bacteria</taxon>
        <taxon>Pseudomonadati</taxon>
        <taxon>Caldisericota/Cryosericota group</taxon>
        <taxon>Caldisericota</taxon>
        <taxon>Caldisericia</taxon>
        <taxon>Caldisericales</taxon>
        <taxon>Caldisericaceae</taxon>
        <taxon>Caldisericum</taxon>
    </lineage>
</organism>
<dbReference type="EMBL" id="PNIX01000004">
    <property type="protein sequence ID" value="PMP84431.1"/>
    <property type="molecule type" value="Genomic_DNA"/>
</dbReference>
<protein>
    <submittedName>
        <fullName evidence="1">Uncharacterized protein</fullName>
    </submittedName>
</protein>
<sequence length="181" mass="21041">KYDESPFNTELFDFVEIWNGSMESKILNIETIYSWISTLRRGKHLTATSGFDLHSSTDPEPSFWLKNHFYLRNKVLSEVLYAIKHGMSYISLDPIEVNFYDNIPGTIVKFNKEARYKFELFNAFKGKSIIITKNDTIDLGETYSEEINLRNLDNEDFVVLLFLDKDGTPLVITNPVFFEKG</sequence>